<accession>A0A317N020</accession>
<gene>
    <name evidence="1" type="ORF">C7443_102566</name>
</gene>
<organism evidence="1 2">
    <name type="scientific">Plasticicumulans acidivorans</name>
    <dbReference type="NCBI Taxonomy" id="886464"/>
    <lineage>
        <taxon>Bacteria</taxon>
        <taxon>Pseudomonadati</taxon>
        <taxon>Pseudomonadota</taxon>
        <taxon>Gammaproteobacteria</taxon>
        <taxon>Candidatus Competibacteraceae</taxon>
        <taxon>Plasticicumulans</taxon>
    </lineage>
</organism>
<protein>
    <submittedName>
        <fullName evidence="1">Uncharacterized protein</fullName>
    </submittedName>
</protein>
<evidence type="ECO:0000313" key="1">
    <source>
        <dbReference type="EMBL" id="PWV64912.1"/>
    </source>
</evidence>
<evidence type="ECO:0000313" key="2">
    <source>
        <dbReference type="Proteomes" id="UP000246569"/>
    </source>
</evidence>
<dbReference type="OrthoDB" id="6999291at2"/>
<sequence>MKGMLEGARMDWTDCLTLPERARAGLLADVDALPLAGVIELAELPDRAKTERVLAVLLDALYRPDAGGIVSEGACCDLLERDRCVTWLPAYSLAEACAGATPDHEPLSSLPCADRAMYAEHLLRWLQNLRVPPKVWIARSTTVPGSLLDVVAMARRIVGFDPHHITAASVFIAHPAKPGPIFRDSLHAWLDAQRPEVRAVVFPETAAIWQWFSSTPSREIDERSEVAAERGRLGAKVTNAKNDSLRAFAEEIARDLWGNNSETDILKLGQVSEIIVSRIRNERKSHKPPAVSTVREWIKHLAPLAATTPGRPKNPQ</sequence>
<comment type="caution">
    <text evidence="1">The sequence shown here is derived from an EMBL/GenBank/DDBJ whole genome shotgun (WGS) entry which is preliminary data.</text>
</comment>
<keyword evidence="2" id="KW-1185">Reference proteome</keyword>
<dbReference type="Proteomes" id="UP000246569">
    <property type="component" value="Unassembled WGS sequence"/>
</dbReference>
<reference evidence="1 2" key="1">
    <citation type="submission" date="2018-05" db="EMBL/GenBank/DDBJ databases">
        <title>Genomic Encyclopedia of Type Strains, Phase IV (KMG-IV): sequencing the most valuable type-strain genomes for metagenomic binning, comparative biology and taxonomic classification.</title>
        <authorList>
            <person name="Goeker M."/>
        </authorList>
    </citation>
    <scope>NUCLEOTIDE SEQUENCE [LARGE SCALE GENOMIC DNA]</scope>
    <source>
        <strain evidence="1 2">DSM 23606</strain>
    </source>
</reference>
<proteinExistence type="predicted"/>
<dbReference type="RefSeq" id="WP_110017531.1">
    <property type="nucleotide sequence ID" value="NZ_QGTJ01000002.1"/>
</dbReference>
<name>A0A317N020_9GAMM</name>
<dbReference type="EMBL" id="QGTJ01000002">
    <property type="protein sequence ID" value="PWV64912.1"/>
    <property type="molecule type" value="Genomic_DNA"/>
</dbReference>
<dbReference type="AlphaFoldDB" id="A0A317N020"/>